<dbReference type="Gene3D" id="2.40.160.20">
    <property type="match status" value="1"/>
</dbReference>
<evidence type="ECO:0000313" key="4">
    <source>
        <dbReference type="EMBL" id="KAA5805466.1"/>
    </source>
</evidence>
<organism evidence="4 5">
    <name type="scientific">Alkalicaulis satelles</name>
    <dbReference type="NCBI Taxonomy" id="2609175"/>
    <lineage>
        <taxon>Bacteria</taxon>
        <taxon>Pseudomonadati</taxon>
        <taxon>Pseudomonadota</taxon>
        <taxon>Alphaproteobacteria</taxon>
        <taxon>Maricaulales</taxon>
        <taxon>Maricaulaceae</taxon>
        <taxon>Alkalicaulis</taxon>
    </lineage>
</organism>
<sequence>MSFFLRRIRSMKSHLLSAAALGLVLGAPSVAAAQEGWYVSGGIGYGAPQSAVVSGDLGNAPRGGAIKPGSNWRFKVATGYHLADNWRIEGELAQRYNRGGAIANYEDSETSFHAWSAMLNVLYEFNFASEWRPYIGAGIGFVDSRGSLSGWTTGTRPVGSVLPDSRYIQVRDNDLSIGYQGIAGIAWPIGDRLTLDTEYRYFGYGSTRYDGVNVGNLSGHEAWVGLRYLFAAPPPPPPPPPPP</sequence>
<feature type="domain" description="Outer membrane protein beta-barrel" evidence="3">
    <location>
        <begin position="18"/>
        <end position="230"/>
    </location>
</feature>
<protein>
    <submittedName>
        <fullName evidence="4">Porin family protein</fullName>
    </submittedName>
</protein>
<dbReference type="Pfam" id="PF13505">
    <property type="entry name" value="OMP_b-brl"/>
    <property type="match status" value="1"/>
</dbReference>
<evidence type="ECO:0000256" key="2">
    <source>
        <dbReference type="SAM" id="SignalP"/>
    </source>
</evidence>
<evidence type="ECO:0000259" key="3">
    <source>
        <dbReference type="Pfam" id="PF13505"/>
    </source>
</evidence>
<dbReference type="Proteomes" id="UP000325122">
    <property type="component" value="Unassembled WGS sequence"/>
</dbReference>
<dbReference type="EMBL" id="VWOJ01000001">
    <property type="protein sequence ID" value="KAA5805466.1"/>
    <property type="molecule type" value="Genomic_DNA"/>
</dbReference>
<feature type="non-terminal residue" evidence="4">
    <location>
        <position position="243"/>
    </location>
</feature>
<dbReference type="SUPFAM" id="SSF56925">
    <property type="entry name" value="OMPA-like"/>
    <property type="match status" value="1"/>
</dbReference>
<dbReference type="InterPro" id="IPR027385">
    <property type="entry name" value="Beta-barrel_OMP"/>
</dbReference>
<dbReference type="InterPro" id="IPR011250">
    <property type="entry name" value="OMP/PagP_B-barrel"/>
</dbReference>
<reference evidence="4 5" key="1">
    <citation type="submission" date="2019-09" db="EMBL/GenBank/DDBJ databases">
        <authorList>
            <person name="Kevbrin V."/>
            <person name="Grouzdev D.S."/>
        </authorList>
    </citation>
    <scope>NUCLEOTIDE SEQUENCE [LARGE SCALE GENOMIC DNA]</scope>
    <source>
        <strain evidence="4 5">G-192</strain>
    </source>
</reference>
<gene>
    <name evidence="4" type="ORF">F1654_05685</name>
</gene>
<comment type="caution">
    <text evidence="4">The sequence shown here is derived from an EMBL/GenBank/DDBJ whole genome shotgun (WGS) entry which is preliminary data.</text>
</comment>
<name>A0A5M6ZKV7_9PROT</name>
<dbReference type="AlphaFoldDB" id="A0A5M6ZKV7"/>
<accession>A0A5M6ZKV7</accession>
<feature type="chain" id="PRO_5024460881" evidence="2">
    <location>
        <begin position="34"/>
        <end position="243"/>
    </location>
</feature>
<proteinExistence type="predicted"/>
<keyword evidence="5" id="KW-1185">Reference proteome</keyword>
<evidence type="ECO:0000313" key="5">
    <source>
        <dbReference type="Proteomes" id="UP000325122"/>
    </source>
</evidence>
<evidence type="ECO:0000256" key="1">
    <source>
        <dbReference type="ARBA" id="ARBA00022729"/>
    </source>
</evidence>
<keyword evidence="1 2" id="KW-0732">Signal</keyword>
<feature type="signal peptide" evidence="2">
    <location>
        <begin position="1"/>
        <end position="33"/>
    </location>
</feature>